<gene>
    <name evidence="2" type="primary">OJ1159_D09.26</name>
</gene>
<feature type="compositionally biased region" description="Basic and acidic residues" evidence="1">
    <location>
        <begin position="1"/>
        <end position="23"/>
    </location>
</feature>
<feature type="region of interest" description="Disordered" evidence="1">
    <location>
        <begin position="89"/>
        <end position="108"/>
    </location>
</feature>
<evidence type="ECO:0000256" key="1">
    <source>
        <dbReference type="SAM" id="MobiDB-lite"/>
    </source>
</evidence>
<dbReference type="AlphaFoldDB" id="Q5VP25"/>
<reference evidence="2" key="1">
    <citation type="journal article" date="2002" name="Nature">
        <title>The genome sequence and structure of rice chromosome 1.</title>
        <authorList>
            <person name="Sasaki T."/>
            <person name="Matsumoto T."/>
            <person name="Yamamoto K."/>
            <person name="Sakata K."/>
            <person name="Baba T."/>
            <person name="Katayose Y."/>
            <person name="Wu J."/>
            <person name="Niimura Y."/>
            <person name="Cheng Z."/>
            <person name="Nagamura Y."/>
            <person name="Antonio B.A."/>
            <person name="Kanamori H."/>
            <person name="Hosokawa S."/>
            <person name="Masukawa M."/>
            <person name="Arikawa K."/>
            <person name="Chiden Y."/>
            <person name="Hayashi M."/>
            <person name="Okamoto M."/>
            <person name="Ando T."/>
            <person name="Aoki H."/>
            <person name="Arita K."/>
            <person name="Hamada M."/>
            <person name="Harada C."/>
            <person name="Hijishita S."/>
            <person name="Honda M."/>
            <person name="Ichikawa Y."/>
            <person name="Idonuma A."/>
            <person name="Iijima M."/>
            <person name="Ikeda M."/>
            <person name="Ikeno M."/>
            <person name="Itoh S."/>
            <person name="Itoh T."/>
            <person name="Itoh Y."/>
            <person name="Itoh Y."/>
            <person name="Iwabuchi A."/>
            <person name="Kamiya K."/>
            <person name="Karasawa W."/>
            <person name="Katagiri S."/>
            <person name="Kikuta A."/>
            <person name="Kobayashi N."/>
            <person name="Kono I."/>
            <person name="Machita K."/>
            <person name="Maehara T."/>
            <person name="Mizuno H."/>
            <person name="Mizubayashi T."/>
            <person name="Mukai Y."/>
            <person name="Nagasaki H."/>
            <person name="Nakashima M."/>
            <person name="Nakama Y."/>
            <person name="Nakamichi Y."/>
            <person name="Nakamura M."/>
            <person name="Namiki N."/>
            <person name="Negishi M."/>
            <person name="Ohta I."/>
            <person name="Ono N."/>
            <person name="Saji S."/>
            <person name="Sakai K."/>
            <person name="Shibata M."/>
            <person name="Shimokawa T."/>
            <person name="Shomura A."/>
            <person name="Song J."/>
            <person name="Takazaki Y."/>
            <person name="Terasawa K."/>
            <person name="Tsuji K."/>
            <person name="Waki K."/>
            <person name="Yamagata H."/>
            <person name="Yamane H."/>
            <person name="Yoshiki S."/>
            <person name="Yoshihara R."/>
            <person name="Yukawa K."/>
            <person name="Zhong H."/>
            <person name="Iwama H."/>
            <person name="Endo T."/>
            <person name="Ito H."/>
            <person name="Hahn J.H."/>
            <person name="Kim H.I."/>
            <person name="Eun M.Y."/>
            <person name="Yano M."/>
            <person name="Jiang J."/>
            <person name="Gojobori T."/>
        </authorList>
    </citation>
    <scope>NUCLEOTIDE SEQUENCE [LARGE SCALE GENOMIC DNA]</scope>
</reference>
<protein>
    <submittedName>
        <fullName evidence="2">Uncharacterized protein</fullName>
    </submittedName>
</protein>
<accession>Q5VP25</accession>
<name>Q5VP25_ORYSJ</name>
<evidence type="ECO:0000313" key="2">
    <source>
        <dbReference type="EMBL" id="BAD68804.1"/>
    </source>
</evidence>
<dbReference type="Proteomes" id="UP000817658">
    <property type="component" value="Chromosome 1"/>
</dbReference>
<sequence>MREKGKDEGKVRGKGPTAEEGRAKGATGGADVSAGADTRGEVAGDSTARVIGQRRCGRAVEAARQTVGARKQLSAGRGSSRCRRLGNGARKRWSEPMPGRRGWRSGGGEEAVVGTNSGAMKLWAALVVGSGLALSSTSRSLVCFYLSSLHLHYSTLHATDPARGGSSVRTQVVVIWHEERKTLNLTRGDENANKGEDTQRLKAPHLDPLAEAVPDPRCGRGVPGAIQIVANTWPKTLQKFPPASASTSSLMIG</sequence>
<proteinExistence type="predicted"/>
<feature type="region of interest" description="Disordered" evidence="1">
    <location>
        <begin position="1"/>
        <end position="46"/>
    </location>
</feature>
<dbReference type="EMBL" id="AP003792">
    <property type="protein sequence ID" value="BAD68804.1"/>
    <property type="molecule type" value="Genomic_DNA"/>
</dbReference>
<organism evidence="2">
    <name type="scientific">Oryza sativa subsp. japonica</name>
    <name type="common">Rice</name>
    <dbReference type="NCBI Taxonomy" id="39947"/>
    <lineage>
        <taxon>Eukaryota</taxon>
        <taxon>Viridiplantae</taxon>
        <taxon>Streptophyta</taxon>
        <taxon>Embryophyta</taxon>
        <taxon>Tracheophyta</taxon>
        <taxon>Spermatophyta</taxon>
        <taxon>Magnoliopsida</taxon>
        <taxon>Liliopsida</taxon>
        <taxon>Poales</taxon>
        <taxon>Poaceae</taxon>
        <taxon>BOP clade</taxon>
        <taxon>Oryzoideae</taxon>
        <taxon>Oryzeae</taxon>
        <taxon>Oryzinae</taxon>
        <taxon>Oryza</taxon>
        <taxon>Oryza sativa</taxon>
    </lineage>
</organism>